<accession>A0A1X0NDH7</accession>
<reference evidence="2" key="1">
    <citation type="submission" date="2017-02" db="EMBL/GenBank/DDBJ databases">
        <title>Pseudomonas floridae sp. nov., a novel pathogenic bacterial species isolated from tomato.</title>
        <authorList>
            <person name="Timilsina S."/>
            <person name="Vallad G.E."/>
            <person name="Jones J.B."/>
        </authorList>
    </citation>
    <scope>NUCLEOTIDE SEQUENCE [LARGE SCALE GENOMIC DNA]</scope>
    <source>
        <strain evidence="2">GEV388</strain>
    </source>
</reference>
<dbReference type="Proteomes" id="UP000192815">
    <property type="component" value="Unassembled WGS sequence"/>
</dbReference>
<dbReference type="AlphaFoldDB" id="A0A1X0NDH7"/>
<evidence type="ECO:0000313" key="1">
    <source>
        <dbReference type="EMBL" id="ORC62106.1"/>
    </source>
</evidence>
<gene>
    <name evidence="1" type="ORF">BZK31_00220</name>
</gene>
<name>A0A1X0NDH7_9PSED</name>
<keyword evidence="2" id="KW-1185">Reference proteome</keyword>
<protein>
    <submittedName>
        <fullName evidence="1">Uncharacterized protein</fullName>
    </submittedName>
</protein>
<dbReference type="STRING" id="1958950.BZK31_00220"/>
<sequence length="61" mass="6916">MNRLRLMRRTTINVVTTGPNRIRLKAQLAESAGIELLSSKNAFKRRARDVADMPHKGQTLL</sequence>
<proteinExistence type="predicted"/>
<evidence type="ECO:0000313" key="2">
    <source>
        <dbReference type="Proteomes" id="UP000192815"/>
    </source>
</evidence>
<dbReference type="EMBL" id="MUIO01000002">
    <property type="protein sequence ID" value="ORC62106.1"/>
    <property type="molecule type" value="Genomic_DNA"/>
</dbReference>
<comment type="caution">
    <text evidence="1">The sequence shown here is derived from an EMBL/GenBank/DDBJ whole genome shotgun (WGS) entry which is preliminary data.</text>
</comment>
<organism evidence="1 2">
    <name type="scientific">Pseudomonas floridensis</name>
    <dbReference type="NCBI Taxonomy" id="1958950"/>
    <lineage>
        <taxon>Bacteria</taxon>
        <taxon>Pseudomonadati</taxon>
        <taxon>Pseudomonadota</taxon>
        <taxon>Gammaproteobacteria</taxon>
        <taxon>Pseudomonadales</taxon>
        <taxon>Pseudomonadaceae</taxon>
        <taxon>Pseudomonas</taxon>
    </lineage>
</organism>